<evidence type="ECO:0000313" key="2">
    <source>
        <dbReference type="Proteomes" id="UP000184082"/>
    </source>
</evidence>
<dbReference type="EMBL" id="FRAJ01000004">
    <property type="protein sequence ID" value="SHJ81770.1"/>
    <property type="molecule type" value="Genomic_DNA"/>
</dbReference>
<reference evidence="1 2" key="1">
    <citation type="submission" date="2016-11" db="EMBL/GenBank/DDBJ databases">
        <authorList>
            <person name="Jaros S."/>
            <person name="Januszkiewicz K."/>
            <person name="Wedrychowicz H."/>
        </authorList>
    </citation>
    <scope>NUCLEOTIDE SEQUENCE [LARGE SCALE GENOMIC DNA]</scope>
    <source>
        <strain evidence="1 2">DSM 14501</strain>
    </source>
</reference>
<protein>
    <submittedName>
        <fullName evidence="1">Uncharacterized protein</fullName>
    </submittedName>
</protein>
<proteinExistence type="predicted"/>
<gene>
    <name evidence="1" type="ORF">SAMN02745883_00506</name>
</gene>
<accession>A0A1M6MEK3</accession>
<sequence length="145" mass="17052">MDTATSDLAEPFEGKNNCFCADKKQITTLIHDIRTLLDKYNNPKKELNEYLKKVEEDMIINGNENNEIIDREKIKKYIEKHPYFKNPCNYHIRLLTIMKYLKKKGFNINIKDMDLIVDEIIQEIDGVKKVGEGRYIRVIKGRGKS</sequence>
<keyword evidence="2" id="KW-1185">Reference proteome</keyword>
<name>A0A1M6MEK3_9FIRM</name>
<dbReference type="STRING" id="1121266.SAMN02745883_00506"/>
<dbReference type="AlphaFoldDB" id="A0A1M6MEK3"/>
<dbReference type="Proteomes" id="UP000184082">
    <property type="component" value="Unassembled WGS sequence"/>
</dbReference>
<evidence type="ECO:0000313" key="1">
    <source>
        <dbReference type="EMBL" id="SHJ81770.1"/>
    </source>
</evidence>
<dbReference type="RefSeq" id="WP_072965816.1">
    <property type="nucleotide sequence ID" value="NZ_FRAJ01000004.1"/>
</dbReference>
<organism evidence="1 2">
    <name type="scientific">Caminicella sporogenes DSM 14501</name>
    <dbReference type="NCBI Taxonomy" id="1121266"/>
    <lineage>
        <taxon>Bacteria</taxon>
        <taxon>Bacillati</taxon>
        <taxon>Bacillota</taxon>
        <taxon>Clostridia</taxon>
        <taxon>Peptostreptococcales</taxon>
        <taxon>Caminicellaceae</taxon>
        <taxon>Caminicella</taxon>
    </lineage>
</organism>